<evidence type="ECO:0008006" key="5">
    <source>
        <dbReference type="Google" id="ProtNLM"/>
    </source>
</evidence>
<dbReference type="SUPFAM" id="SSF81321">
    <property type="entry name" value="Family A G protein-coupled receptor-like"/>
    <property type="match status" value="1"/>
</dbReference>
<sequence length="468" mass="53292">MHALRFIVALCVIAFLLQEIKASKNELFYQYLHILANESVAVDLRHRIDHRIFLEVYDVPLAFSMTACKVTIGVLGTLAVGINVALAVVSIWRACSPLYRKPTEGEIVRRIVDDPVNIDFYAPRPVAFKYSTRFRDNQTMMLPPSSARNSVEMIETIDRLVSTILPIPHILINVLVIFLSFKKVRHTVIRIFALNLTIPSLVYSLYSTTATVLQLSGAGEHFDLSITTNRTAVEYTTDFVLYFCAYGYRMLAILLVAVTYVSFAQPLFAKKHFKDRTIYATFFVAQIVALLASLNATFSANQSEMLFLKYTRQAPVNWTDYIEGAMEISTFVAFVVLYVVCIKTIVSFNRKPKVVSEAMKSDTSKYYMKRQLLMILFYITPPNVFLIPNSLCTDIMTIFLSFDTPVYHQICYVKVHFRPSLLACRLFLSSFTILFVFTDYRRAFVALFKKKSTVFAIRPSVVSSKTAA</sequence>
<proteinExistence type="predicted"/>
<reference evidence="3" key="1">
    <citation type="submission" date="2023-06" db="EMBL/GenBank/DDBJ databases">
        <title>Genomic analysis of the entomopathogenic nematode Steinernema hermaphroditum.</title>
        <authorList>
            <person name="Schwarz E.M."/>
            <person name="Heppert J.K."/>
            <person name="Baniya A."/>
            <person name="Schwartz H.T."/>
            <person name="Tan C.-H."/>
            <person name="Antoshechkin I."/>
            <person name="Sternberg P.W."/>
            <person name="Goodrich-Blair H."/>
            <person name="Dillman A.R."/>
        </authorList>
    </citation>
    <scope>NUCLEOTIDE SEQUENCE</scope>
    <source>
        <strain evidence="3">PS9179</strain>
        <tissue evidence="3">Whole animal</tissue>
    </source>
</reference>
<keyword evidence="1" id="KW-1133">Transmembrane helix</keyword>
<evidence type="ECO:0000256" key="1">
    <source>
        <dbReference type="SAM" id="Phobius"/>
    </source>
</evidence>
<evidence type="ECO:0000313" key="3">
    <source>
        <dbReference type="EMBL" id="KAK0412185.1"/>
    </source>
</evidence>
<feature type="chain" id="PRO_5041261752" description="G-protein coupled receptors family 1 profile domain-containing protein" evidence="2">
    <location>
        <begin position="23"/>
        <end position="468"/>
    </location>
</feature>
<feature type="transmembrane region" description="Helical" evidence="1">
    <location>
        <begin position="188"/>
        <end position="206"/>
    </location>
</feature>
<evidence type="ECO:0000313" key="4">
    <source>
        <dbReference type="Proteomes" id="UP001175271"/>
    </source>
</evidence>
<feature type="transmembrane region" description="Helical" evidence="1">
    <location>
        <begin position="420"/>
        <end position="440"/>
    </location>
</feature>
<feature type="transmembrane region" description="Helical" evidence="1">
    <location>
        <begin position="375"/>
        <end position="400"/>
    </location>
</feature>
<keyword evidence="1" id="KW-0812">Transmembrane</keyword>
<feature type="transmembrane region" description="Helical" evidence="1">
    <location>
        <begin position="276"/>
        <end position="298"/>
    </location>
</feature>
<keyword evidence="2" id="KW-0732">Signal</keyword>
<keyword evidence="4" id="KW-1185">Reference proteome</keyword>
<feature type="signal peptide" evidence="2">
    <location>
        <begin position="1"/>
        <end position="22"/>
    </location>
</feature>
<dbReference type="Proteomes" id="UP001175271">
    <property type="component" value="Unassembled WGS sequence"/>
</dbReference>
<dbReference type="EMBL" id="JAUCMV010000003">
    <property type="protein sequence ID" value="KAK0412185.1"/>
    <property type="molecule type" value="Genomic_DNA"/>
</dbReference>
<dbReference type="AlphaFoldDB" id="A0AA39HVC1"/>
<feature type="transmembrane region" description="Helical" evidence="1">
    <location>
        <begin position="328"/>
        <end position="346"/>
    </location>
</feature>
<protein>
    <recommendedName>
        <fullName evidence="5">G-protein coupled receptors family 1 profile domain-containing protein</fullName>
    </recommendedName>
</protein>
<evidence type="ECO:0000256" key="2">
    <source>
        <dbReference type="SAM" id="SignalP"/>
    </source>
</evidence>
<name>A0AA39HVC1_9BILA</name>
<feature type="transmembrane region" description="Helical" evidence="1">
    <location>
        <begin position="239"/>
        <end position="264"/>
    </location>
</feature>
<keyword evidence="1" id="KW-0472">Membrane</keyword>
<accession>A0AA39HVC1</accession>
<gene>
    <name evidence="3" type="ORF">QR680_006076</name>
</gene>
<feature type="transmembrane region" description="Helical" evidence="1">
    <location>
        <begin position="160"/>
        <end position="181"/>
    </location>
</feature>
<organism evidence="3 4">
    <name type="scientific">Steinernema hermaphroditum</name>
    <dbReference type="NCBI Taxonomy" id="289476"/>
    <lineage>
        <taxon>Eukaryota</taxon>
        <taxon>Metazoa</taxon>
        <taxon>Ecdysozoa</taxon>
        <taxon>Nematoda</taxon>
        <taxon>Chromadorea</taxon>
        <taxon>Rhabditida</taxon>
        <taxon>Tylenchina</taxon>
        <taxon>Panagrolaimomorpha</taxon>
        <taxon>Strongyloidoidea</taxon>
        <taxon>Steinernematidae</taxon>
        <taxon>Steinernema</taxon>
    </lineage>
</organism>
<comment type="caution">
    <text evidence="3">The sequence shown here is derived from an EMBL/GenBank/DDBJ whole genome shotgun (WGS) entry which is preliminary data.</text>
</comment>